<protein>
    <submittedName>
        <fullName evidence="1">Uncharacterized protein</fullName>
    </submittedName>
</protein>
<accession>A0ACB7PHG4</accession>
<comment type="caution">
    <text evidence="1">The sequence shown here is derived from an EMBL/GenBank/DDBJ whole genome shotgun (WGS) entry which is preliminary data.</text>
</comment>
<dbReference type="Proteomes" id="UP000724584">
    <property type="component" value="Unassembled WGS sequence"/>
</dbReference>
<reference evidence="1 2" key="1">
    <citation type="journal article" date="2021" name="Nat. Commun.">
        <title>Genetic determinants of endophytism in the Arabidopsis root mycobiome.</title>
        <authorList>
            <person name="Mesny F."/>
            <person name="Miyauchi S."/>
            <person name="Thiergart T."/>
            <person name="Pickel B."/>
            <person name="Atanasova L."/>
            <person name="Karlsson M."/>
            <person name="Huettel B."/>
            <person name="Barry K.W."/>
            <person name="Haridas S."/>
            <person name="Chen C."/>
            <person name="Bauer D."/>
            <person name="Andreopoulos W."/>
            <person name="Pangilinan J."/>
            <person name="LaButti K."/>
            <person name="Riley R."/>
            <person name="Lipzen A."/>
            <person name="Clum A."/>
            <person name="Drula E."/>
            <person name="Henrissat B."/>
            <person name="Kohler A."/>
            <person name="Grigoriev I.V."/>
            <person name="Martin F.M."/>
            <person name="Hacquard S."/>
        </authorList>
    </citation>
    <scope>NUCLEOTIDE SEQUENCE [LARGE SCALE GENOMIC DNA]</scope>
    <source>
        <strain evidence="1 2">MPI-SDFR-AT-0079</strain>
    </source>
</reference>
<name>A0ACB7PHG4_9PEZI</name>
<keyword evidence="2" id="KW-1185">Reference proteome</keyword>
<evidence type="ECO:0000313" key="1">
    <source>
        <dbReference type="EMBL" id="KAH6641037.1"/>
    </source>
</evidence>
<gene>
    <name evidence="1" type="ORF">F5144DRAFT_505970</name>
</gene>
<organism evidence="1 2">
    <name type="scientific">Chaetomium tenue</name>
    <dbReference type="NCBI Taxonomy" id="1854479"/>
    <lineage>
        <taxon>Eukaryota</taxon>
        <taxon>Fungi</taxon>
        <taxon>Dikarya</taxon>
        <taxon>Ascomycota</taxon>
        <taxon>Pezizomycotina</taxon>
        <taxon>Sordariomycetes</taxon>
        <taxon>Sordariomycetidae</taxon>
        <taxon>Sordariales</taxon>
        <taxon>Chaetomiaceae</taxon>
        <taxon>Chaetomium</taxon>
    </lineage>
</organism>
<evidence type="ECO:0000313" key="2">
    <source>
        <dbReference type="Proteomes" id="UP000724584"/>
    </source>
</evidence>
<dbReference type="EMBL" id="JAGIZQ010000002">
    <property type="protein sequence ID" value="KAH6641037.1"/>
    <property type="molecule type" value="Genomic_DNA"/>
</dbReference>
<proteinExistence type="predicted"/>
<sequence>MASTSGTSPFSISLSGVEVLDAQHRDAVTRAVLRLLDTEIAAQTYSQIIDGVPLCGVARGAQDYRVLLGHPLESHVALCPGVVDTAIQFRADFSMETLKFDTKLLEAFQAATPDSRPFQLRLIELTAVTLHQIAVVLYKRNMRIHDRHITNPRNSVDQLTWWRQADDDDGDDRFPPVYRPEPWPTLFTHPQYCSHPQYPDGLADNVGYWAEDQIFGGVVLFDRSQPWNTPAADVLTSPEPNLYLHPARYGFTRRLWQVKGEEQRALLEFLRSPAPAASSSQPGDNGPLPLLPTSDHRVRIDPHYAMFRHGVYRDIWERPEPTDEDCYFWDRRPRNSTDYPEVEDEFRRWGLEK</sequence>